<dbReference type="Pfam" id="PF02391">
    <property type="entry name" value="MoaE"/>
    <property type="match status" value="1"/>
</dbReference>
<dbReference type="InterPro" id="IPR036563">
    <property type="entry name" value="MoaE_sf"/>
</dbReference>
<evidence type="ECO:0000313" key="1">
    <source>
        <dbReference type="EMBL" id="MFB5191178.1"/>
    </source>
</evidence>
<dbReference type="InterPro" id="IPR012675">
    <property type="entry name" value="Beta-grasp_dom_sf"/>
</dbReference>
<comment type="caution">
    <text evidence="1">The sequence shown here is derived from an EMBL/GenBank/DDBJ whole genome shotgun (WGS) entry which is preliminary data.</text>
</comment>
<dbReference type="Proteomes" id="UP001579974">
    <property type="component" value="Unassembled WGS sequence"/>
</dbReference>
<dbReference type="RefSeq" id="WP_275476630.1">
    <property type="nucleotide sequence ID" value="NZ_CP162940.1"/>
</dbReference>
<dbReference type="Gene3D" id="3.10.20.30">
    <property type="match status" value="1"/>
</dbReference>
<dbReference type="EMBL" id="JBDXSU010000009">
    <property type="protein sequence ID" value="MFB5191178.1"/>
    <property type="molecule type" value="Genomic_DNA"/>
</dbReference>
<reference evidence="1 2" key="1">
    <citation type="journal article" date="2024" name="Int. J. Mol. Sci.">
        <title>Exploration of Alicyclobacillus spp. Genome in Search of Antibiotic Resistance.</title>
        <authorList>
            <person name="Bucka-Kolendo J."/>
            <person name="Kiousi D.E."/>
            <person name="Dekowska A."/>
            <person name="Mikolajczuk-Szczyrba A."/>
            <person name="Karadedos D.M."/>
            <person name="Michael P."/>
            <person name="Galanis A."/>
            <person name="Sokolowska B."/>
        </authorList>
    </citation>
    <scope>NUCLEOTIDE SEQUENCE [LARGE SCALE GENOMIC DNA]</scope>
    <source>
        <strain evidence="1 2">KKP 3000</strain>
    </source>
</reference>
<organism evidence="1 2">
    <name type="scientific">Alicyclobacillus fastidiosus</name>
    <dbReference type="NCBI Taxonomy" id="392011"/>
    <lineage>
        <taxon>Bacteria</taxon>
        <taxon>Bacillati</taxon>
        <taxon>Bacillota</taxon>
        <taxon>Bacilli</taxon>
        <taxon>Bacillales</taxon>
        <taxon>Alicyclobacillaceae</taxon>
        <taxon>Alicyclobacillus</taxon>
    </lineage>
</organism>
<sequence>MQLHVRLFANLREVFEDQQITVEVPDGLEVKGIVPLLATRYPQAAPALSNVMVAVNQVLAPPHTVLQASDEIALLPPVGGGSIPFEDNARLKISSSPLIVEEAYHLLEDVNHGGTVIFVGTVREWTRERQTAYLSYEAYETMALSQMQQIQAEVEAQFEGVTTLQWHRVGKLSPLDIAVICGASSPHRNSAFEAARTLIERLKQEVTIWKKEVYTDGDSVWQENAQSTNVDKI</sequence>
<dbReference type="CDD" id="cd00754">
    <property type="entry name" value="Ubl_MoaD"/>
    <property type="match status" value="1"/>
</dbReference>
<dbReference type="InterPro" id="IPR003749">
    <property type="entry name" value="ThiS/MoaD-like"/>
</dbReference>
<dbReference type="InterPro" id="IPR016155">
    <property type="entry name" value="Mopterin_synth/thiamin_S_b"/>
</dbReference>
<dbReference type="Pfam" id="PF02597">
    <property type="entry name" value="ThiS"/>
    <property type="match status" value="1"/>
</dbReference>
<dbReference type="InterPro" id="IPR003448">
    <property type="entry name" value="Mopterin_biosynth_MoaE"/>
</dbReference>
<accession>A0ABV5AG69</accession>
<dbReference type="PANTHER" id="PTHR23404">
    <property type="entry name" value="MOLYBDOPTERIN SYNTHASE RELATED"/>
    <property type="match status" value="1"/>
</dbReference>
<dbReference type="SUPFAM" id="SSF54285">
    <property type="entry name" value="MoaD/ThiS"/>
    <property type="match status" value="1"/>
</dbReference>
<protein>
    <submittedName>
        <fullName evidence="1">Molybdenum cofactor biosynthesis protein MoaE</fullName>
    </submittedName>
</protein>
<dbReference type="CDD" id="cd00756">
    <property type="entry name" value="MoaE"/>
    <property type="match status" value="1"/>
</dbReference>
<gene>
    <name evidence="1" type="ORF">KKP3000_004682</name>
</gene>
<proteinExistence type="predicted"/>
<keyword evidence="2" id="KW-1185">Reference proteome</keyword>
<evidence type="ECO:0000313" key="2">
    <source>
        <dbReference type="Proteomes" id="UP001579974"/>
    </source>
</evidence>
<name>A0ABV5AG69_9BACL</name>
<dbReference type="SUPFAM" id="SSF54690">
    <property type="entry name" value="Molybdopterin synthase subunit MoaE"/>
    <property type="match status" value="1"/>
</dbReference>
<dbReference type="Gene3D" id="3.90.1170.40">
    <property type="entry name" value="Molybdopterin biosynthesis MoaE subunit"/>
    <property type="match status" value="1"/>
</dbReference>